<dbReference type="Proteomes" id="UP000269721">
    <property type="component" value="Unassembled WGS sequence"/>
</dbReference>
<dbReference type="AlphaFoldDB" id="A0A4P9VY76"/>
<feature type="compositionally biased region" description="Basic and acidic residues" evidence="1">
    <location>
        <begin position="65"/>
        <end position="83"/>
    </location>
</feature>
<proteinExistence type="predicted"/>
<accession>A0A4P9VY76</accession>
<evidence type="ECO:0000256" key="1">
    <source>
        <dbReference type="SAM" id="MobiDB-lite"/>
    </source>
</evidence>
<keyword evidence="3" id="KW-1185">Reference proteome</keyword>
<sequence>MFLGNKIPPVLDLGNPTNSERKHTCGGLALLGSSSASAEPMDVQRVAQIGCRAELGELFEKLAKEEGARARQTRSDATTERSAKGPTSAAPSDLPLVEGLLGRLRWTGNFLKKPDGRTVDSIEGAGRVPTHAVNRLQHFMRLSLWSMPCLIGPPPLPGLAAEVGEERSAFMVLVFEVGQWVIVSVPAAPWSVSCLAEQCRSQGEKPVDQSNRWKIRFEFGDVLPAVGSEGRSAGLTKWGIFGPPRLTTRLMRDSREQYK</sequence>
<feature type="region of interest" description="Disordered" evidence="1">
    <location>
        <begin position="65"/>
        <end position="93"/>
    </location>
</feature>
<protein>
    <submittedName>
        <fullName evidence="2">Uncharacterized protein</fullName>
    </submittedName>
</protein>
<reference evidence="3" key="1">
    <citation type="journal article" date="2018" name="Nat. Microbiol.">
        <title>Leveraging single-cell genomics to expand the fungal tree of life.</title>
        <authorList>
            <person name="Ahrendt S.R."/>
            <person name="Quandt C.A."/>
            <person name="Ciobanu D."/>
            <person name="Clum A."/>
            <person name="Salamov A."/>
            <person name="Andreopoulos B."/>
            <person name="Cheng J.F."/>
            <person name="Woyke T."/>
            <person name="Pelin A."/>
            <person name="Henrissat B."/>
            <person name="Reynolds N.K."/>
            <person name="Benny G.L."/>
            <person name="Smith M.E."/>
            <person name="James T.Y."/>
            <person name="Grigoriev I.V."/>
        </authorList>
    </citation>
    <scope>NUCLEOTIDE SEQUENCE [LARGE SCALE GENOMIC DNA]</scope>
</reference>
<evidence type="ECO:0000313" key="3">
    <source>
        <dbReference type="Proteomes" id="UP000269721"/>
    </source>
</evidence>
<gene>
    <name evidence="2" type="ORF">BDK51DRAFT_47580</name>
</gene>
<dbReference type="EMBL" id="ML000722">
    <property type="protein sequence ID" value="RKO83895.1"/>
    <property type="molecule type" value="Genomic_DNA"/>
</dbReference>
<evidence type="ECO:0000313" key="2">
    <source>
        <dbReference type="EMBL" id="RKO83895.1"/>
    </source>
</evidence>
<name>A0A4P9VY76_9FUNG</name>
<organism evidence="2 3">
    <name type="scientific">Blyttiomyces helicus</name>
    <dbReference type="NCBI Taxonomy" id="388810"/>
    <lineage>
        <taxon>Eukaryota</taxon>
        <taxon>Fungi</taxon>
        <taxon>Fungi incertae sedis</taxon>
        <taxon>Chytridiomycota</taxon>
        <taxon>Chytridiomycota incertae sedis</taxon>
        <taxon>Chytridiomycetes</taxon>
        <taxon>Chytridiomycetes incertae sedis</taxon>
        <taxon>Blyttiomyces</taxon>
    </lineage>
</organism>